<feature type="domain" description="HhH-GPD" evidence="13">
    <location>
        <begin position="39"/>
        <end position="187"/>
    </location>
</feature>
<dbReference type="NCBIfam" id="TIGR01083">
    <property type="entry name" value="nth"/>
    <property type="match status" value="1"/>
</dbReference>
<dbReference type="GO" id="GO:0003677">
    <property type="term" value="F:DNA binding"/>
    <property type="evidence" value="ECO:0007669"/>
    <property type="project" value="UniProtKB-UniRule"/>
</dbReference>
<dbReference type="Gene3D" id="1.10.1670.10">
    <property type="entry name" value="Helix-hairpin-Helix base-excision DNA repair enzymes (C-terminal)"/>
    <property type="match status" value="1"/>
</dbReference>
<dbReference type="RefSeq" id="WP_056960994.1">
    <property type="nucleotide sequence ID" value="NZ_AZFQ01000044.1"/>
</dbReference>
<dbReference type="Pfam" id="PF10576">
    <property type="entry name" value="EndIII_4Fe-2S"/>
    <property type="match status" value="1"/>
</dbReference>
<keyword evidence="14" id="KW-0540">Nuclease</keyword>
<dbReference type="STRING" id="1423801.FD50_GL000977"/>
<evidence type="ECO:0000256" key="6">
    <source>
        <dbReference type="ARBA" id="ARBA00023004"/>
    </source>
</evidence>
<keyword evidence="8 12" id="KW-0238">DNA-binding</keyword>
<dbReference type="FunFam" id="1.10.340.30:FF:000001">
    <property type="entry name" value="Endonuclease III"/>
    <property type="match status" value="1"/>
</dbReference>
<dbReference type="EMBL" id="AZFQ01000044">
    <property type="protein sequence ID" value="KRL98018.1"/>
    <property type="molecule type" value="Genomic_DNA"/>
</dbReference>
<evidence type="ECO:0000256" key="5">
    <source>
        <dbReference type="ARBA" id="ARBA00022801"/>
    </source>
</evidence>
<evidence type="ECO:0000256" key="9">
    <source>
        <dbReference type="ARBA" id="ARBA00023204"/>
    </source>
</evidence>
<name>A0A0R1V4K5_9LACO</name>
<dbReference type="SUPFAM" id="SSF48150">
    <property type="entry name" value="DNA-glycosylase"/>
    <property type="match status" value="1"/>
</dbReference>
<keyword evidence="7 12" id="KW-0411">Iron-sulfur</keyword>
<evidence type="ECO:0000256" key="7">
    <source>
        <dbReference type="ARBA" id="ARBA00023014"/>
    </source>
</evidence>
<feature type="binding site" evidence="12">
    <location>
        <position position="205"/>
    </location>
    <ligand>
        <name>[4Fe-4S] cluster</name>
        <dbReference type="ChEBI" id="CHEBI:49883"/>
    </ligand>
</feature>
<comment type="catalytic activity">
    <reaction evidence="12">
        <text>2'-deoxyribonucleotide-(2'-deoxyribose 5'-phosphate)-2'-deoxyribonucleotide-DNA = a 3'-end 2'-deoxyribonucleotide-(2,3-dehydro-2,3-deoxyribose 5'-phosphate)-DNA + a 5'-end 5'-phospho-2'-deoxyribonucleoside-DNA + H(+)</text>
        <dbReference type="Rhea" id="RHEA:66592"/>
        <dbReference type="Rhea" id="RHEA-COMP:13180"/>
        <dbReference type="Rhea" id="RHEA-COMP:16897"/>
        <dbReference type="Rhea" id="RHEA-COMP:17067"/>
        <dbReference type="ChEBI" id="CHEBI:15378"/>
        <dbReference type="ChEBI" id="CHEBI:136412"/>
        <dbReference type="ChEBI" id="CHEBI:157695"/>
        <dbReference type="ChEBI" id="CHEBI:167181"/>
        <dbReference type="EC" id="4.2.99.18"/>
    </reaction>
</comment>
<evidence type="ECO:0000256" key="2">
    <source>
        <dbReference type="ARBA" id="ARBA00022485"/>
    </source>
</evidence>
<evidence type="ECO:0000256" key="8">
    <source>
        <dbReference type="ARBA" id="ARBA00023125"/>
    </source>
</evidence>
<organism evidence="14 15">
    <name type="scientific">Liquorilactobacillus satsumensis DSM 16230 = JCM 12392</name>
    <dbReference type="NCBI Taxonomy" id="1423801"/>
    <lineage>
        <taxon>Bacteria</taxon>
        <taxon>Bacillati</taxon>
        <taxon>Bacillota</taxon>
        <taxon>Bacilli</taxon>
        <taxon>Lactobacillales</taxon>
        <taxon>Lactobacillaceae</taxon>
        <taxon>Liquorilactobacillus</taxon>
    </lineage>
</organism>
<dbReference type="GO" id="GO:0046872">
    <property type="term" value="F:metal ion binding"/>
    <property type="evidence" value="ECO:0007669"/>
    <property type="project" value="UniProtKB-KW"/>
</dbReference>
<evidence type="ECO:0000256" key="1">
    <source>
        <dbReference type="ARBA" id="ARBA00008343"/>
    </source>
</evidence>
<evidence type="ECO:0000256" key="3">
    <source>
        <dbReference type="ARBA" id="ARBA00022723"/>
    </source>
</evidence>
<dbReference type="PANTHER" id="PTHR10359:SF18">
    <property type="entry name" value="ENDONUCLEASE III"/>
    <property type="match status" value="1"/>
</dbReference>
<dbReference type="InterPro" id="IPR003651">
    <property type="entry name" value="Endonuclease3_FeS-loop_motif"/>
</dbReference>
<dbReference type="EC" id="4.2.99.18" evidence="12"/>
<dbReference type="InterPro" id="IPR003265">
    <property type="entry name" value="HhH-GPD_domain"/>
</dbReference>
<dbReference type="OrthoDB" id="9800977at2"/>
<reference evidence="14 15" key="1">
    <citation type="journal article" date="2015" name="Genome Announc.">
        <title>Expanding the biotechnology potential of lactobacilli through comparative genomics of 213 strains and associated genera.</title>
        <authorList>
            <person name="Sun Z."/>
            <person name="Harris H.M."/>
            <person name="McCann A."/>
            <person name="Guo C."/>
            <person name="Argimon S."/>
            <person name="Zhang W."/>
            <person name="Yang X."/>
            <person name="Jeffery I.B."/>
            <person name="Cooney J.C."/>
            <person name="Kagawa T.F."/>
            <person name="Liu W."/>
            <person name="Song Y."/>
            <person name="Salvetti E."/>
            <person name="Wrobel A."/>
            <person name="Rasinkangas P."/>
            <person name="Parkhill J."/>
            <person name="Rea M.C."/>
            <person name="O'Sullivan O."/>
            <person name="Ritari J."/>
            <person name="Douillard F.P."/>
            <person name="Paul Ross R."/>
            <person name="Yang R."/>
            <person name="Briner A.E."/>
            <person name="Felis G.E."/>
            <person name="de Vos W.M."/>
            <person name="Barrangou R."/>
            <person name="Klaenhammer T.R."/>
            <person name="Caufield P.W."/>
            <person name="Cui Y."/>
            <person name="Zhang H."/>
            <person name="O'Toole P.W."/>
        </authorList>
    </citation>
    <scope>NUCLEOTIDE SEQUENCE [LARGE SCALE GENOMIC DNA]</scope>
    <source>
        <strain evidence="14 15">DSM 16230</strain>
    </source>
</reference>
<dbReference type="InterPro" id="IPR004035">
    <property type="entry name" value="Endouclease-III_FeS-bd_BS"/>
</dbReference>
<dbReference type="InterPro" id="IPR005759">
    <property type="entry name" value="Nth"/>
</dbReference>
<accession>A0A0R1V4K5</accession>
<sequence length="218" mass="24355">MLSKEKTRKAIEIMGQVFPNARTSLQADTSFHFLLAVILSAQTTDIAVNKLTPAFFARYPTPETLANALPTDVMNLIKTIGLYRNKTKYMITCAQGLVTRFDGVVPHSRSELMTLPGVGRKTADVVLAEWFHIPAFAVDTHVNRIAKRLSIVPQKADVLTVEKVLMAKLPSQLWIAAHQRMIFWGRYQCTARSPKCTTCPLLELCAEGQKRLLQSPES</sequence>
<dbReference type="PIRSF" id="PIRSF001435">
    <property type="entry name" value="Nth"/>
    <property type="match status" value="1"/>
</dbReference>
<dbReference type="PANTHER" id="PTHR10359">
    <property type="entry name" value="A/G-SPECIFIC ADENINE GLYCOSYLASE/ENDONUCLEASE III"/>
    <property type="match status" value="1"/>
</dbReference>
<comment type="caution">
    <text evidence="14">The sequence shown here is derived from an EMBL/GenBank/DDBJ whole genome shotgun (WGS) entry which is preliminary data.</text>
</comment>
<evidence type="ECO:0000313" key="15">
    <source>
        <dbReference type="Proteomes" id="UP000051166"/>
    </source>
</evidence>
<feature type="binding site" evidence="12">
    <location>
        <position position="196"/>
    </location>
    <ligand>
        <name>[4Fe-4S] cluster</name>
        <dbReference type="ChEBI" id="CHEBI:49883"/>
    </ligand>
</feature>
<keyword evidence="14" id="KW-0255">Endonuclease</keyword>
<evidence type="ECO:0000256" key="10">
    <source>
        <dbReference type="ARBA" id="ARBA00023239"/>
    </source>
</evidence>
<feature type="binding site" evidence="12">
    <location>
        <position position="189"/>
    </location>
    <ligand>
        <name>[4Fe-4S] cluster</name>
        <dbReference type="ChEBI" id="CHEBI:49883"/>
    </ligand>
</feature>
<keyword evidence="4 12" id="KW-0227">DNA damage</keyword>
<dbReference type="SMART" id="SM00478">
    <property type="entry name" value="ENDO3c"/>
    <property type="match status" value="1"/>
</dbReference>
<proteinExistence type="inferred from homology"/>
<dbReference type="CDD" id="cd00056">
    <property type="entry name" value="ENDO3c"/>
    <property type="match status" value="1"/>
</dbReference>
<keyword evidence="5 12" id="KW-0378">Hydrolase</keyword>
<evidence type="ECO:0000313" key="14">
    <source>
        <dbReference type="EMBL" id="KRL98018.1"/>
    </source>
</evidence>
<dbReference type="GeneID" id="98308336"/>
<dbReference type="GO" id="GO:0051539">
    <property type="term" value="F:4 iron, 4 sulfur cluster binding"/>
    <property type="evidence" value="ECO:0007669"/>
    <property type="project" value="UniProtKB-UniRule"/>
</dbReference>
<dbReference type="SMART" id="SM00525">
    <property type="entry name" value="FES"/>
    <property type="match status" value="1"/>
</dbReference>
<dbReference type="PATRIC" id="fig|1423801.4.peg.992"/>
<keyword evidence="2 12" id="KW-0004">4Fe-4S</keyword>
<gene>
    <name evidence="12" type="primary">nth</name>
    <name evidence="14" type="ORF">FD50_GL000977</name>
</gene>
<dbReference type="GO" id="GO:0140078">
    <property type="term" value="F:class I DNA-(apurinic or apyrimidinic site) endonuclease activity"/>
    <property type="evidence" value="ECO:0007669"/>
    <property type="project" value="UniProtKB-EC"/>
</dbReference>
<keyword evidence="11 12" id="KW-0326">Glycosidase</keyword>
<keyword evidence="6 12" id="KW-0408">Iron</keyword>
<evidence type="ECO:0000256" key="12">
    <source>
        <dbReference type="HAMAP-Rule" id="MF_00942"/>
    </source>
</evidence>
<dbReference type="GO" id="GO:0019104">
    <property type="term" value="F:DNA N-glycosylase activity"/>
    <property type="evidence" value="ECO:0007669"/>
    <property type="project" value="UniProtKB-UniRule"/>
</dbReference>
<protein>
    <recommendedName>
        <fullName evidence="12">Endonuclease III</fullName>
        <ecNumber evidence="12">4.2.99.18</ecNumber>
    </recommendedName>
    <alternativeName>
        <fullName evidence="12">DNA-(apurinic or apyrimidinic site) lyase</fullName>
    </alternativeName>
</protein>
<evidence type="ECO:0000256" key="11">
    <source>
        <dbReference type="ARBA" id="ARBA00023295"/>
    </source>
</evidence>
<evidence type="ECO:0000256" key="4">
    <source>
        <dbReference type="ARBA" id="ARBA00022763"/>
    </source>
</evidence>
<keyword evidence="9 12" id="KW-0234">DNA repair</keyword>
<dbReference type="GO" id="GO:0006285">
    <property type="term" value="P:base-excision repair, AP site formation"/>
    <property type="evidence" value="ECO:0007669"/>
    <property type="project" value="TreeGrafter"/>
</dbReference>
<keyword evidence="15" id="KW-1185">Reference proteome</keyword>
<dbReference type="HAMAP" id="MF_00942">
    <property type="entry name" value="Nth"/>
    <property type="match status" value="1"/>
</dbReference>
<keyword evidence="10 12" id="KW-0456">Lyase</keyword>
<dbReference type="Gene3D" id="1.10.340.30">
    <property type="entry name" value="Hypothetical protein, domain 2"/>
    <property type="match status" value="1"/>
</dbReference>
<keyword evidence="3 12" id="KW-0479">Metal-binding</keyword>
<dbReference type="AlphaFoldDB" id="A0A0R1V4K5"/>
<comment type="similarity">
    <text evidence="1 12">Belongs to the Nth/MutY family.</text>
</comment>
<comment type="function">
    <text evidence="12">DNA repair enzyme that has both DNA N-glycosylase activity and AP-lyase activity. The DNA N-glycosylase activity releases various damaged pyrimidines from DNA by cleaving the N-glycosidic bond, leaving an AP (apurinic/apyrimidinic) site. The AP-lyase activity cleaves the phosphodiester bond 3' to the AP site by a beta-elimination, leaving a 3'-terminal unsaturated sugar and a product with a terminal 5'-phosphate.</text>
</comment>
<evidence type="ECO:0000259" key="13">
    <source>
        <dbReference type="SMART" id="SM00478"/>
    </source>
</evidence>
<comment type="cofactor">
    <cofactor evidence="12">
        <name>[4Fe-4S] cluster</name>
        <dbReference type="ChEBI" id="CHEBI:49883"/>
    </cofactor>
    <text evidence="12">Binds 1 [4Fe-4S] cluster.</text>
</comment>
<dbReference type="Pfam" id="PF00633">
    <property type="entry name" value="HHH"/>
    <property type="match status" value="1"/>
</dbReference>
<dbReference type="InterPro" id="IPR000445">
    <property type="entry name" value="HhH_motif"/>
</dbReference>
<dbReference type="Pfam" id="PF00730">
    <property type="entry name" value="HhH-GPD"/>
    <property type="match status" value="1"/>
</dbReference>
<dbReference type="InterPro" id="IPR023170">
    <property type="entry name" value="HhH_base_excis_C"/>
</dbReference>
<feature type="binding site" evidence="12">
    <location>
        <position position="199"/>
    </location>
    <ligand>
        <name>[4Fe-4S] cluster</name>
        <dbReference type="ChEBI" id="CHEBI:49883"/>
    </ligand>
</feature>
<dbReference type="FunFam" id="1.10.1670.10:FF:000001">
    <property type="entry name" value="Endonuclease III"/>
    <property type="match status" value="1"/>
</dbReference>
<dbReference type="PROSITE" id="PS00764">
    <property type="entry name" value="ENDONUCLEASE_III_1"/>
    <property type="match status" value="1"/>
</dbReference>
<dbReference type="InterPro" id="IPR011257">
    <property type="entry name" value="DNA_glycosylase"/>
</dbReference>
<dbReference type="Proteomes" id="UP000051166">
    <property type="component" value="Unassembled WGS sequence"/>
</dbReference>